<dbReference type="Gramene" id="Zm00001eb019190_T001">
    <property type="protein sequence ID" value="Zm00001eb019190_P001"/>
    <property type="gene ID" value="Zm00001eb019190"/>
</dbReference>
<reference evidence="1" key="2">
    <citation type="submission" date="2019-07" db="EMBL/GenBank/DDBJ databases">
        <authorList>
            <person name="Seetharam A."/>
            <person name="Woodhouse M."/>
            <person name="Cannon E."/>
        </authorList>
    </citation>
    <scope>NUCLEOTIDE SEQUENCE [LARGE SCALE GENOMIC DNA]</scope>
    <source>
        <strain evidence="1">cv. B73</strain>
    </source>
</reference>
<accession>A0A804LLE2</accession>
<dbReference type="AlphaFoldDB" id="A0A804LLE2"/>
<proteinExistence type="predicted"/>
<dbReference type="EnsemblPlants" id="Zm00001eb019190_T001">
    <property type="protein sequence ID" value="Zm00001eb019190_P001"/>
    <property type="gene ID" value="Zm00001eb019190"/>
</dbReference>
<reference evidence="1" key="3">
    <citation type="submission" date="2021-05" db="UniProtKB">
        <authorList>
            <consortium name="EnsemblPlants"/>
        </authorList>
    </citation>
    <scope>IDENTIFICATION</scope>
    <source>
        <strain evidence="1">cv. B73</strain>
    </source>
</reference>
<evidence type="ECO:0000313" key="2">
    <source>
        <dbReference type="Proteomes" id="UP000007305"/>
    </source>
</evidence>
<dbReference type="InParanoid" id="A0A804LLE2"/>
<sequence length="130" mass="14413">MMDGCKNNDARWNSLLREDMWAVLHVEVVDVLGNVERPLVFAGPDEHGGDDLIGAIPSDVVEVVREPCLRPVQLLRHGLEEGEDGSRDETPDGASVHRYHCHPRFNTTGSSTMLPAIAFVLHVLHGRLDE</sequence>
<dbReference type="Proteomes" id="UP000007305">
    <property type="component" value="Chromosome 1"/>
</dbReference>
<keyword evidence="2" id="KW-1185">Reference proteome</keyword>
<name>A0A804LLE2_MAIZE</name>
<evidence type="ECO:0000313" key="1">
    <source>
        <dbReference type="EnsemblPlants" id="Zm00001eb019190_P001"/>
    </source>
</evidence>
<protein>
    <submittedName>
        <fullName evidence="1">Uncharacterized protein</fullName>
    </submittedName>
</protein>
<reference evidence="2" key="1">
    <citation type="submission" date="2015-12" db="EMBL/GenBank/DDBJ databases">
        <title>Update maize B73 reference genome by single molecule sequencing technologies.</title>
        <authorList>
            <consortium name="Maize Genome Sequencing Project"/>
            <person name="Ware D."/>
        </authorList>
    </citation>
    <scope>NUCLEOTIDE SEQUENCE [LARGE SCALE GENOMIC DNA]</scope>
    <source>
        <strain evidence="2">cv. B73</strain>
    </source>
</reference>
<organism evidence="1 2">
    <name type="scientific">Zea mays</name>
    <name type="common">Maize</name>
    <dbReference type="NCBI Taxonomy" id="4577"/>
    <lineage>
        <taxon>Eukaryota</taxon>
        <taxon>Viridiplantae</taxon>
        <taxon>Streptophyta</taxon>
        <taxon>Embryophyta</taxon>
        <taxon>Tracheophyta</taxon>
        <taxon>Spermatophyta</taxon>
        <taxon>Magnoliopsida</taxon>
        <taxon>Liliopsida</taxon>
        <taxon>Poales</taxon>
        <taxon>Poaceae</taxon>
        <taxon>PACMAD clade</taxon>
        <taxon>Panicoideae</taxon>
        <taxon>Andropogonodae</taxon>
        <taxon>Andropogoneae</taxon>
        <taxon>Tripsacinae</taxon>
        <taxon>Zea</taxon>
    </lineage>
</organism>